<keyword evidence="1" id="KW-0812">Transmembrane</keyword>
<feature type="transmembrane region" description="Helical" evidence="1">
    <location>
        <begin position="39"/>
        <end position="62"/>
    </location>
</feature>
<keyword evidence="3" id="KW-1185">Reference proteome</keyword>
<protein>
    <submittedName>
        <fullName evidence="2">Spore cortex biosynthesis protein YabQ</fullName>
    </submittedName>
</protein>
<feature type="transmembrane region" description="Helical" evidence="1">
    <location>
        <begin position="6"/>
        <end position="27"/>
    </location>
</feature>
<feature type="transmembrane region" description="Helical" evidence="1">
    <location>
        <begin position="68"/>
        <end position="87"/>
    </location>
</feature>
<dbReference type="InterPro" id="IPR019074">
    <property type="entry name" value="YabQ"/>
</dbReference>
<dbReference type="EMBL" id="PKOZ01000017">
    <property type="protein sequence ID" value="PQD93962.1"/>
    <property type="molecule type" value="Genomic_DNA"/>
</dbReference>
<evidence type="ECO:0000313" key="3">
    <source>
        <dbReference type="Proteomes" id="UP000239663"/>
    </source>
</evidence>
<reference evidence="2 3" key="1">
    <citation type="submission" date="2017-12" db="EMBL/GenBank/DDBJ databases">
        <title>Taxonomic description and draft genome of Pradoshia cofamensis Gen. nov., sp. nov., a thermotolerant bacillale isolated from anterior gut of earthworm Eisenia fetida.</title>
        <authorList>
            <person name="Saha T."/>
            <person name="Chakraborty R."/>
        </authorList>
    </citation>
    <scope>NUCLEOTIDE SEQUENCE [LARGE SCALE GENOMIC DNA]</scope>
    <source>
        <strain evidence="2 3">EAG3</strain>
    </source>
</reference>
<dbReference type="Pfam" id="PF09578">
    <property type="entry name" value="Spore_YabQ"/>
    <property type="match status" value="1"/>
</dbReference>
<dbReference type="Proteomes" id="UP000239663">
    <property type="component" value="Unassembled WGS sequence"/>
</dbReference>
<gene>
    <name evidence="2" type="primary">yabQ</name>
    <name evidence="2" type="ORF">CYL18_17040</name>
</gene>
<comment type="caution">
    <text evidence="2">The sequence shown here is derived from an EMBL/GenBank/DDBJ whole genome shotgun (WGS) entry which is preliminary data.</text>
</comment>
<dbReference type="NCBIfam" id="TIGR02893">
    <property type="entry name" value="spore_yabQ"/>
    <property type="match status" value="1"/>
</dbReference>
<organism evidence="2 3">
    <name type="scientific">Pradoshia eiseniae</name>
    <dbReference type="NCBI Taxonomy" id="2064768"/>
    <lineage>
        <taxon>Bacteria</taxon>
        <taxon>Bacillati</taxon>
        <taxon>Bacillota</taxon>
        <taxon>Bacilli</taxon>
        <taxon>Bacillales</taxon>
        <taxon>Bacillaceae</taxon>
        <taxon>Pradoshia</taxon>
    </lineage>
</organism>
<dbReference type="AlphaFoldDB" id="A0A2S7MVX2"/>
<name>A0A2S7MVX2_9BACI</name>
<proteinExistence type="predicted"/>
<feature type="transmembrane region" description="Helical" evidence="1">
    <location>
        <begin position="146"/>
        <end position="169"/>
    </location>
</feature>
<evidence type="ECO:0000313" key="2">
    <source>
        <dbReference type="EMBL" id="PQD93962.1"/>
    </source>
</evidence>
<sequence length="218" mass="25352">MSLDTQFVTLLSMIAMGLSFGAAFDTYNRFLKRAKRPLWIVFINDVLFWCMQALLIFFVLFKANAGEWRFYIVLALLCGYSAYQALFKGLYKKLLEMMIHLVLRTIHFFVRLGDMLLLKPVRGLVMLVVGMALFFLKLVIKLANGLFLLAMMILKALLSIVRVVCWPVTRLALFLWKIMPELIRKPCEKFFSKLAGIIIGMKNNIIVFYDRWINRSSE</sequence>
<accession>A0A2S7MVX2</accession>
<feature type="transmembrane region" description="Helical" evidence="1">
    <location>
        <begin position="121"/>
        <end position="140"/>
    </location>
</feature>
<keyword evidence="1" id="KW-1133">Transmembrane helix</keyword>
<keyword evidence="1" id="KW-0472">Membrane</keyword>
<dbReference type="RefSeq" id="WP_104850700.1">
    <property type="nucleotide sequence ID" value="NZ_PKOZ01000017.1"/>
</dbReference>
<evidence type="ECO:0000256" key="1">
    <source>
        <dbReference type="SAM" id="Phobius"/>
    </source>
</evidence>
<dbReference type="OrthoDB" id="1653819at2"/>